<accession>A0A0L0FHX9</accession>
<dbReference type="EMBL" id="KQ243516">
    <property type="protein sequence ID" value="KNC75623.1"/>
    <property type="molecule type" value="Genomic_DNA"/>
</dbReference>
<sequence length="275" mass="31526">MRKLQVEEAKMRACRDFGFRVREEPVDMFVAHTGHFWGIFETRDYCRARLGLATDLSYLAHEYEVKPLLEKMLDHRLELLRLIASDDLGLRYTVPFDLLNVNRDADCYTFIEHWVKKANGSPKGQDVDRLKDVFEGAEYEKYSSLAFLAAMSQIKLRNIAQYESETKQANKFAGTSSGKKIGPDALEHVQHHLLTTADGLKLTAEVIEEQERHLNRYFRIMNENIPTFLKAIVNPGPLMSMSPPDSWGTCTRIPGAHARIERLVGKKPTYDCSMD</sequence>
<reference evidence="1 2" key="1">
    <citation type="submission" date="2011-02" db="EMBL/GenBank/DDBJ databases">
        <title>The Genome Sequence of Sphaeroforma arctica JP610.</title>
        <authorList>
            <consortium name="The Broad Institute Genome Sequencing Platform"/>
            <person name="Russ C."/>
            <person name="Cuomo C."/>
            <person name="Young S.K."/>
            <person name="Zeng Q."/>
            <person name="Gargeya S."/>
            <person name="Alvarado L."/>
            <person name="Berlin A."/>
            <person name="Chapman S.B."/>
            <person name="Chen Z."/>
            <person name="Freedman E."/>
            <person name="Gellesch M."/>
            <person name="Goldberg J."/>
            <person name="Griggs A."/>
            <person name="Gujja S."/>
            <person name="Heilman E."/>
            <person name="Heiman D."/>
            <person name="Howarth C."/>
            <person name="Mehta T."/>
            <person name="Neiman D."/>
            <person name="Pearson M."/>
            <person name="Roberts A."/>
            <person name="Saif S."/>
            <person name="Shea T."/>
            <person name="Shenoy N."/>
            <person name="Sisk P."/>
            <person name="Stolte C."/>
            <person name="Sykes S."/>
            <person name="White J."/>
            <person name="Yandava C."/>
            <person name="Burger G."/>
            <person name="Gray M.W."/>
            <person name="Holland P.W.H."/>
            <person name="King N."/>
            <person name="Lang F.B.F."/>
            <person name="Roger A.J."/>
            <person name="Ruiz-Trillo I."/>
            <person name="Haas B."/>
            <person name="Nusbaum C."/>
            <person name="Birren B."/>
        </authorList>
    </citation>
    <scope>NUCLEOTIDE SEQUENCE [LARGE SCALE GENOMIC DNA]</scope>
    <source>
        <strain evidence="1 2">JP610</strain>
    </source>
</reference>
<dbReference type="STRING" id="667725.A0A0L0FHX9"/>
<dbReference type="GeneID" id="25912361"/>
<evidence type="ECO:0000313" key="1">
    <source>
        <dbReference type="EMBL" id="KNC75623.1"/>
    </source>
</evidence>
<protein>
    <submittedName>
        <fullName evidence="1">Uncharacterized protein</fullName>
    </submittedName>
</protein>
<proteinExistence type="predicted"/>
<dbReference type="AlphaFoldDB" id="A0A0L0FHX9"/>
<evidence type="ECO:0000313" key="2">
    <source>
        <dbReference type="Proteomes" id="UP000054560"/>
    </source>
</evidence>
<organism evidence="1 2">
    <name type="scientific">Sphaeroforma arctica JP610</name>
    <dbReference type="NCBI Taxonomy" id="667725"/>
    <lineage>
        <taxon>Eukaryota</taxon>
        <taxon>Ichthyosporea</taxon>
        <taxon>Ichthyophonida</taxon>
        <taxon>Sphaeroforma</taxon>
    </lineage>
</organism>
<gene>
    <name evidence="1" type="ORF">SARC_11857</name>
</gene>
<dbReference type="OrthoDB" id="5952526at2759"/>
<dbReference type="eggNOG" id="ENOG502RYG3">
    <property type="taxonomic scope" value="Eukaryota"/>
</dbReference>
<name>A0A0L0FHX9_9EUKA</name>
<keyword evidence="2" id="KW-1185">Reference proteome</keyword>
<dbReference type="Proteomes" id="UP000054560">
    <property type="component" value="Unassembled WGS sequence"/>
</dbReference>
<dbReference type="RefSeq" id="XP_014149525.1">
    <property type="nucleotide sequence ID" value="XM_014294050.1"/>
</dbReference>